<dbReference type="GO" id="GO:0016747">
    <property type="term" value="F:acyltransferase activity, transferring groups other than amino-acyl groups"/>
    <property type="evidence" value="ECO:0007669"/>
    <property type="project" value="UniProtKB-ARBA"/>
</dbReference>
<dbReference type="PANTHER" id="PTHR31625">
    <property type="match status" value="1"/>
</dbReference>
<dbReference type="InterPro" id="IPR051504">
    <property type="entry name" value="Plant_metabolite_acyltrans"/>
</dbReference>
<dbReference type="Gene3D" id="3.30.559.10">
    <property type="entry name" value="Chloramphenicol acetyltransferase-like domain"/>
    <property type="match status" value="2"/>
</dbReference>
<dbReference type="GeneID" id="106758939"/>
<reference evidence="3" key="1">
    <citation type="journal article" date="2014" name="Nat. Commun.">
        <title>Genome sequence of mungbean and insights into evolution within Vigna species.</title>
        <authorList>
            <person name="Kang Y.J."/>
            <person name="Kim S.K."/>
            <person name="Kim M.Y."/>
            <person name="Lestari P."/>
            <person name="Kim K.H."/>
            <person name="Ha B.K."/>
            <person name="Jun T.H."/>
            <person name="Hwang W.J."/>
            <person name="Lee T."/>
            <person name="Lee J."/>
            <person name="Shim S."/>
            <person name="Yoon M.Y."/>
            <person name="Jang Y.E."/>
            <person name="Han K.S."/>
            <person name="Taeprayoon P."/>
            <person name="Yoon N."/>
            <person name="Somta P."/>
            <person name="Tanya P."/>
            <person name="Kim K.S."/>
            <person name="Gwag J.G."/>
            <person name="Moon J.K."/>
            <person name="Lee Y.H."/>
            <person name="Park B.S."/>
            <person name="Bombarely A."/>
            <person name="Doyle J.J."/>
            <person name="Jackson S.A."/>
            <person name="Schafleitner R."/>
            <person name="Srinives P."/>
            <person name="Varshney R.K."/>
            <person name="Lee S.H."/>
        </authorList>
    </citation>
    <scope>NUCLEOTIDE SEQUENCE [LARGE SCALE GENOMIC DNA]</scope>
    <source>
        <strain evidence="3">cv. VC1973A</strain>
    </source>
</reference>
<accession>A0A1S3TUL2</accession>
<dbReference type="RefSeq" id="XP_014497439.1">
    <property type="nucleotide sequence ID" value="XM_014641953.2"/>
</dbReference>
<dbReference type="STRING" id="3916.A0A1S3TUL2"/>
<keyword evidence="1" id="KW-0808">Transferase</keyword>
<gene>
    <name evidence="4" type="primary">LOC106758939</name>
</gene>
<dbReference type="Pfam" id="PF02458">
    <property type="entry name" value="Transferase"/>
    <property type="match status" value="1"/>
</dbReference>
<dbReference type="InterPro" id="IPR023213">
    <property type="entry name" value="CAT-like_dom_sf"/>
</dbReference>
<dbReference type="AlphaFoldDB" id="A0A1S3TUL2"/>
<organism evidence="3 4">
    <name type="scientific">Vigna radiata var. radiata</name>
    <name type="common">Mung bean</name>
    <name type="synonym">Phaseolus aureus</name>
    <dbReference type="NCBI Taxonomy" id="3916"/>
    <lineage>
        <taxon>Eukaryota</taxon>
        <taxon>Viridiplantae</taxon>
        <taxon>Streptophyta</taxon>
        <taxon>Embryophyta</taxon>
        <taxon>Tracheophyta</taxon>
        <taxon>Spermatophyta</taxon>
        <taxon>Magnoliopsida</taxon>
        <taxon>eudicotyledons</taxon>
        <taxon>Gunneridae</taxon>
        <taxon>Pentapetalae</taxon>
        <taxon>rosids</taxon>
        <taxon>fabids</taxon>
        <taxon>Fabales</taxon>
        <taxon>Fabaceae</taxon>
        <taxon>Papilionoideae</taxon>
        <taxon>50 kb inversion clade</taxon>
        <taxon>NPAAA clade</taxon>
        <taxon>indigoferoid/millettioid clade</taxon>
        <taxon>Phaseoleae</taxon>
        <taxon>Vigna</taxon>
    </lineage>
</organism>
<sequence length="469" mass="52370">MEIHEQCFVSPSPSPPNFSLPLTFFDLNWLRFHPVERIFFYPLPLLHSNPSFFFHKVLPNLKTSLSHTLQHFPLLAGNIIWPSHSAKPFIQFNPGDGVLLVLAKCNDDAKFNHLLDNSPRDASESRSLLPHLESSDSHASVMSLQITFFPNKGFSIGINSHHAVLDGKSSTMFVKAWAYACKSCEEESPLSLKPELEPLFDRDLIKDPTCLETAIINNWTLMATQIDPSDTSNGRSLKIMSLPTRANLVRAMFDLKRGDLEKIKKRVLSKWELVEEETFSAFSKPTTLSTFVACCAYVSVCIAKATHGAENADKFCLAFTADCRARLEHPIPENYFGNCVVSHIVDTQPDDFIKEDGVVVVAKRIWSKTKMLEKRLIEGIDTVIPRFGAMLREGVKGISVSGSNRFGVYESDFGWGRPAKVEITSIDRGLTIGLAESKDEKGGVEVGLALNKHAMDLFQAIFYEGLCID</sequence>
<evidence type="ECO:0000313" key="3">
    <source>
        <dbReference type="Proteomes" id="UP000087766"/>
    </source>
</evidence>
<dbReference type="OrthoDB" id="1862401at2759"/>
<keyword evidence="2" id="KW-0012">Acyltransferase</keyword>
<proteinExistence type="predicted"/>
<dbReference type="KEGG" id="vra:106758939"/>
<protein>
    <submittedName>
        <fullName evidence="4">Malonyl-CoA:anthocyanidin 5-O-glucoside-6''-O-malonyltransferase</fullName>
    </submittedName>
</protein>
<name>A0A1S3TUL2_VIGRR</name>
<evidence type="ECO:0000256" key="2">
    <source>
        <dbReference type="ARBA" id="ARBA00023315"/>
    </source>
</evidence>
<keyword evidence="3" id="KW-1185">Reference proteome</keyword>
<reference evidence="4" key="2">
    <citation type="submission" date="2025-08" db="UniProtKB">
        <authorList>
            <consortium name="RefSeq"/>
        </authorList>
    </citation>
    <scope>IDENTIFICATION</scope>
    <source>
        <tissue evidence="4">Leaf</tissue>
    </source>
</reference>
<evidence type="ECO:0000256" key="1">
    <source>
        <dbReference type="ARBA" id="ARBA00022679"/>
    </source>
</evidence>
<dbReference type="Proteomes" id="UP000087766">
    <property type="component" value="Chromosome 4"/>
</dbReference>
<evidence type="ECO:0000313" key="4">
    <source>
        <dbReference type="RefSeq" id="XP_014497439.1"/>
    </source>
</evidence>